<feature type="region of interest" description="Disordered" evidence="1">
    <location>
        <begin position="1"/>
        <end position="36"/>
    </location>
</feature>
<dbReference type="CDD" id="cd16448">
    <property type="entry name" value="RING-H2"/>
    <property type="match status" value="1"/>
</dbReference>
<dbReference type="Gene3D" id="3.30.40.10">
    <property type="entry name" value="Zinc/RING finger domain, C3HC4 (zinc finger)"/>
    <property type="match status" value="1"/>
</dbReference>
<name>A0A397SUN4_9GLOM</name>
<dbReference type="EMBL" id="QKYT01000363">
    <property type="protein sequence ID" value="RIA86444.1"/>
    <property type="molecule type" value="Genomic_DNA"/>
</dbReference>
<feature type="compositionally biased region" description="Basic and acidic residues" evidence="1">
    <location>
        <begin position="1"/>
        <end position="18"/>
    </location>
</feature>
<sequence>MQHKDYTDKKRNEREIKRSERKAKRNERDARNREEIPLNNNQPEIWKNRECITKKKPRLDRLYDWVMCTLLSEVPGSILSCGHSYHAECFIQVNQKCPYCYEYLCDGIKYHYKVFQNTLSKAFDNSIGEDSEDLENQENLQDNNVDEIVFIDKDINKKLEEALGLFRLCELRS</sequence>
<dbReference type="Proteomes" id="UP000265703">
    <property type="component" value="Unassembled WGS sequence"/>
</dbReference>
<comment type="caution">
    <text evidence="2">The sequence shown here is derived from an EMBL/GenBank/DDBJ whole genome shotgun (WGS) entry which is preliminary data.</text>
</comment>
<feature type="compositionally biased region" description="Basic and acidic residues" evidence="1">
    <location>
        <begin position="26"/>
        <end position="36"/>
    </location>
</feature>
<evidence type="ECO:0000313" key="3">
    <source>
        <dbReference type="Proteomes" id="UP000265703"/>
    </source>
</evidence>
<dbReference type="InterPro" id="IPR013083">
    <property type="entry name" value="Znf_RING/FYVE/PHD"/>
</dbReference>
<evidence type="ECO:0000313" key="2">
    <source>
        <dbReference type="EMBL" id="RIA86444.1"/>
    </source>
</evidence>
<dbReference type="OrthoDB" id="2349538at2759"/>
<proteinExistence type="predicted"/>
<gene>
    <name evidence="2" type="ORF">C1645_740838</name>
</gene>
<keyword evidence="3" id="KW-1185">Reference proteome</keyword>
<evidence type="ECO:0000256" key="1">
    <source>
        <dbReference type="SAM" id="MobiDB-lite"/>
    </source>
</evidence>
<organism evidence="2 3">
    <name type="scientific">Glomus cerebriforme</name>
    <dbReference type="NCBI Taxonomy" id="658196"/>
    <lineage>
        <taxon>Eukaryota</taxon>
        <taxon>Fungi</taxon>
        <taxon>Fungi incertae sedis</taxon>
        <taxon>Mucoromycota</taxon>
        <taxon>Glomeromycotina</taxon>
        <taxon>Glomeromycetes</taxon>
        <taxon>Glomerales</taxon>
        <taxon>Glomeraceae</taxon>
        <taxon>Glomus</taxon>
    </lineage>
</organism>
<accession>A0A397SUN4</accession>
<dbReference type="AlphaFoldDB" id="A0A397SUN4"/>
<protein>
    <submittedName>
        <fullName evidence="2">Uncharacterized protein</fullName>
    </submittedName>
</protein>
<reference evidence="2 3" key="1">
    <citation type="submission" date="2018-06" db="EMBL/GenBank/DDBJ databases">
        <title>Comparative genomics reveals the genomic features of Rhizophagus irregularis, R. cerebriforme, R. diaphanum and Gigaspora rosea, and their symbiotic lifestyle signature.</title>
        <authorList>
            <person name="Morin E."/>
            <person name="San Clemente H."/>
            <person name="Chen E.C.H."/>
            <person name="De La Providencia I."/>
            <person name="Hainaut M."/>
            <person name="Kuo A."/>
            <person name="Kohler A."/>
            <person name="Murat C."/>
            <person name="Tang N."/>
            <person name="Roy S."/>
            <person name="Loubradou J."/>
            <person name="Henrissat B."/>
            <person name="Grigoriev I.V."/>
            <person name="Corradi N."/>
            <person name="Roux C."/>
            <person name="Martin F.M."/>
        </authorList>
    </citation>
    <scope>NUCLEOTIDE SEQUENCE [LARGE SCALE GENOMIC DNA]</scope>
    <source>
        <strain evidence="2 3">DAOM 227022</strain>
    </source>
</reference>
<dbReference type="SUPFAM" id="SSF57850">
    <property type="entry name" value="RING/U-box"/>
    <property type="match status" value="1"/>
</dbReference>